<protein>
    <recommendedName>
        <fullName evidence="8">Calcineurin-like phosphoesterase</fullName>
    </recommendedName>
</protein>
<accession>A0ABP8EFS9</accession>
<evidence type="ECO:0000256" key="3">
    <source>
        <dbReference type="SAM" id="SignalP"/>
    </source>
</evidence>
<dbReference type="Gene3D" id="2.60.40.380">
    <property type="entry name" value="Purple acid phosphatase-like, N-terminal"/>
    <property type="match status" value="1"/>
</dbReference>
<dbReference type="SUPFAM" id="SSF49363">
    <property type="entry name" value="Purple acid phosphatase, N-terminal domain"/>
    <property type="match status" value="1"/>
</dbReference>
<dbReference type="EMBL" id="BAABAZ010000004">
    <property type="protein sequence ID" value="GAA4282820.1"/>
    <property type="molecule type" value="Genomic_DNA"/>
</dbReference>
<feature type="region of interest" description="Disordered" evidence="2">
    <location>
        <begin position="661"/>
        <end position="728"/>
    </location>
</feature>
<reference evidence="7" key="1">
    <citation type="journal article" date="2019" name="Int. J. Syst. Evol. Microbiol.">
        <title>The Global Catalogue of Microorganisms (GCM) 10K type strain sequencing project: providing services to taxonomists for standard genome sequencing and annotation.</title>
        <authorList>
            <consortium name="The Broad Institute Genomics Platform"/>
            <consortium name="The Broad Institute Genome Sequencing Center for Infectious Disease"/>
            <person name="Wu L."/>
            <person name="Ma J."/>
        </authorList>
    </citation>
    <scope>NUCLEOTIDE SEQUENCE [LARGE SCALE GENOMIC DNA]</scope>
    <source>
        <strain evidence="7">JCM 17458</strain>
    </source>
</reference>
<dbReference type="Proteomes" id="UP001501586">
    <property type="component" value="Unassembled WGS sequence"/>
</dbReference>
<evidence type="ECO:0000259" key="5">
    <source>
        <dbReference type="Pfam" id="PF16656"/>
    </source>
</evidence>
<organism evidence="6 7">
    <name type="scientific">Brevibacterium daeguense</name>
    <dbReference type="NCBI Taxonomy" id="909936"/>
    <lineage>
        <taxon>Bacteria</taxon>
        <taxon>Bacillati</taxon>
        <taxon>Actinomycetota</taxon>
        <taxon>Actinomycetes</taxon>
        <taxon>Micrococcales</taxon>
        <taxon>Brevibacteriaceae</taxon>
        <taxon>Brevibacterium</taxon>
    </lineage>
</organism>
<evidence type="ECO:0000256" key="1">
    <source>
        <dbReference type="ARBA" id="ARBA00022729"/>
    </source>
</evidence>
<dbReference type="Pfam" id="PF00149">
    <property type="entry name" value="Metallophos"/>
    <property type="match status" value="1"/>
</dbReference>
<feature type="domain" description="Calcineurin-like phosphoesterase" evidence="4">
    <location>
        <begin position="139"/>
        <end position="335"/>
    </location>
</feature>
<dbReference type="PANTHER" id="PTHR45867">
    <property type="entry name" value="PURPLE ACID PHOSPHATASE"/>
    <property type="match status" value="1"/>
</dbReference>
<name>A0ABP8EFS9_9MICO</name>
<evidence type="ECO:0000259" key="4">
    <source>
        <dbReference type="Pfam" id="PF00149"/>
    </source>
</evidence>
<dbReference type="InterPro" id="IPR004843">
    <property type="entry name" value="Calcineurin-like_PHP"/>
</dbReference>
<evidence type="ECO:0000313" key="6">
    <source>
        <dbReference type="EMBL" id="GAA4282820.1"/>
    </source>
</evidence>
<evidence type="ECO:0000256" key="2">
    <source>
        <dbReference type="SAM" id="MobiDB-lite"/>
    </source>
</evidence>
<feature type="chain" id="PRO_5046810953" description="Calcineurin-like phosphoesterase" evidence="3">
    <location>
        <begin position="24"/>
        <end position="728"/>
    </location>
</feature>
<dbReference type="SUPFAM" id="SSF56300">
    <property type="entry name" value="Metallo-dependent phosphatases"/>
    <property type="match status" value="1"/>
</dbReference>
<comment type="caution">
    <text evidence="6">The sequence shown here is derived from an EMBL/GenBank/DDBJ whole genome shotgun (WGS) entry which is preliminary data.</text>
</comment>
<dbReference type="Gene3D" id="3.60.21.10">
    <property type="match status" value="1"/>
</dbReference>
<dbReference type="PANTHER" id="PTHR45867:SF3">
    <property type="entry name" value="ACID PHOSPHATASE TYPE 7"/>
    <property type="match status" value="1"/>
</dbReference>
<feature type="domain" description="Purple acid phosphatase N-terminal" evidence="5">
    <location>
        <begin position="42"/>
        <end position="130"/>
    </location>
</feature>
<dbReference type="InterPro" id="IPR015914">
    <property type="entry name" value="PAPs_N"/>
</dbReference>
<gene>
    <name evidence="6" type="ORF">GCM10022261_03510</name>
</gene>
<evidence type="ECO:0008006" key="8">
    <source>
        <dbReference type="Google" id="ProtNLM"/>
    </source>
</evidence>
<sequence>MNHRRRYLSPLTAGLICGSLAFAAVPAFAQTASPESGSVASNMVLNVGATQNDRNFVWYTESEDSSQVRLYPQGDEAAAQYLDATDTGTSLDMPGLTWHHASVVGLEPGTTYLWQTGSDELGWSEAYEFNVQSDDELDVLVFGDTQIGSGGGDPSDGAAWQNTLDTALAQVKDPDFLLSVGDQVNTHDSASEYIDYLAPDQLRENALATNIGNHDDGSASDAQHSYSEHFNMPNRTANPGWNNEMGNYWYIQNNTLFVSLNSNERDTEAHEQWLREVVAAHGQDVDWKIATWHHSLYSTASHATDGDIEERREWMPPLMSELDFDVVMSGHDHVYNRSHLLNAGHPVGDLSAPEELMKYEDEVLYLTHQSSSGSKYYEIQSGPNFTFNAVESQNRTPAYSHLEIDGGRLNVTTYQVNGETIDSLSLTKAPEGAEKPAENEIPDEPAQTVFRNEGPLTYDDPVETIFREDTGDYLAEGRILNAYDDVEEGLSNGGALDMTSSDLELVHESPGSQDTNPQHVGMRFSLLDIPAGAEITGAYVQFTVDEPDKTGDPFNVRIHAESTGHAEEYDEFEAHNVSSREYFDTAVDWSDAPVWTAAQEAGEDQRTPDISELIQAVVDRDDWQAGNSLALMLDGEGTRTAESYNGGGSDQAPKLMVTYTVPEDGSDEGSKPGTPGSEQSERARERGADQSERGADKSKPGPERGADQSERARERGANQSERGADPRG</sequence>
<dbReference type="InterPro" id="IPR008963">
    <property type="entry name" value="Purple_acid_Pase-like_N"/>
</dbReference>
<feature type="signal peptide" evidence="3">
    <location>
        <begin position="1"/>
        <end position="23"/>
    </location>
</feature>
<feature type="compositionally biased region" description="Basic and acidic residues" evidence="2">
    <location>
        <begin position="679"/>
        <end position="728"/>
    </location>
</feature>
<keyword evidence="1 3" id="KW-0732">Signal</keyword>
<keyword evidence="7" id="KW-1185">Reference proteome</keyword>
<dbReference type="Pfam" id="PF16656">
    <property type="entry name" value="Pur_ac_phosph_N"/>
    <property type="match status" value="1"/>
</dbReference>
<proteinExistence type="predicted"/>
<dbReference type="InterPro" id="IPR029052">
    <property type="entry name" value="Metallo-depent_PP-like"/>
</dbReference>
<evidence type="ECO:0000313" key="7">
    <source>
        <dbReference type="Proteomes" id="UP001501586"/>
    </source>
</evidence>